<evidence type="ECO:0000256" key="2">
    <source>
        <dbReference type="SAM" id="SignalP"/>
    </source>
</evidence>
<gene>
    <name evidence="5" type="ORF">SAMN04489710_10614</name>
</gene>
<proteinExistence type="predicted"/>
<feature type="signal peptide" evidence="2">
    <location>
        <begin position="1"/>
        <end position="43"/>
    </location>
</feature>
<dbReference type="InterPro" id="IPR025554">
    <property type="entry name" value="DUF4140"/>
</dbReference>
<dbReference type="AlphaFoldDB" id="A0A1I1V327"/>
<evidence type="ECO:0000313" key="5">
    <source>
        <dbReference type="EMBL" id="SFD77426.1"/>
    </source>
</evidence>
<protein>
    <recommendedName>
        <fullName evidence="7">DUF4139 domain-containing protein</fullName>
    </recommendedName>
</protein>
<evidence type="ECO:0008006" key="7">
    <source>
        <dbReference type="Google" id="ProtNLM"/>
    </source>
</evidence>
<dbReference type="Pfam" id="PF13600">
    <property type="entry name" value="DUF4140"/>
    <property type="match status" value="1"/>
</dbReference>
<feature type="chain" id="PRO_5011594833" description="DUF4139 domain-containing protein" evidence="2">
    <location>
        <begin position="44"/>
        <end position="590"/>
    </location>
</feature>
<feature type="domain" description="DUF4140" evidence="4">
    <location>
        <begin position="56"/>
        <end position="145"/>
    </location>
</feature>
<accession>A0A1I1V327</accession>
<dbReference type="PANTHER" id="PTHR31005">
    <property type="entry name" value="DUF4139 DOMAIN-CONTAINING PROTEIN"/>
    <property type="match status" value="1"/>
</dbReference>
<feature type="domain" description="DUF4139" evidence="3">
    <location>
        <begin position="253"/>
        <end position="581"/>
    </location>
</feature>
<dbReference type="EMBL" id="FOMQ01000006">
    <property type="protein sequence ID" value="SFD77426.1"/>
    <property type="molecule type" value="Genomic_DNA"/>
</dbReference>
<reference evidence="6" key="1">
    <citation type="submission" date="2016-10" db="EMBL/GenBank/DDBJ databases">
        <authorList>
            <person name="Varghese N."/>
            <person name="Submissions S."/>
        </authorList>
    </citation>
    <scope>NUCLEOTIDE SEQUENCE [LARGE SCALE GENOMIC DNA]</scope>
    <source>
        <strain evidence="6">DSM 7481</strain>
    </source>
</reference>
<feature type="region of interest" description="Disordered" evidence="1">
    <location>
        <begin position="1"/>
        <end position="21"/>
    </location>
</feature>
<dbReference type="Proteomes" id="UP000199517">
    <property type="component" value="Unassembled WGS sequence"/>
</dbReference>
<name>A0A1I1V327_9BURK</name>
<organism evidence="5 6">
    <name type="scientific">Paracidovorax konjaci</name>
    <dbReference type="NCBI Taxonomy" id="32040"/>
    <lineage>
        <taxon>Bacteria</taxon>
        <taxon>Pseudomonadati</taxon>
        <taxon>Pseudomonadota</taxon>
        <taxon>Betaproteobacteria</taxon>
        <taxon>Burkholderiales</taxon>
        <taxon>Comamonadaceae</taxon>
        <taxon>Paracidovorax</taxon>
    </lineage>
</organism>
<dbReference type="InterPro" id="IPR037291">
    <property type="entry name" value="DUF4139"/>
</dbReference>
<evidence type="ECO:0000259" key="3">
    <source>
        <dbReference type="Pfam" id="PF13598"/>
    </source>
</evidence>
<feature type="compositionally biased region" description="Pro residues" evidence="1">
    <location>
        <begin position="1"/>
        <end position="19"/>
    </location>
</feature>
<keyword evidence="2" id="KW-0732">Signal</keyword>
<evidence type="ECO:0000313" key="6">
    <source>
        <dbReference type="Proteomes" id="UP000199517"/>
    </source>
</evidence>
<dbReference type="OrthoDB" id="9777444at2"/>
<sequence length="590" mass="61495">MPLARPRPPAAARPTPMPRPAGATALRRALPVLAACAAFGAAAQEPPPVASRITQVTVAPGIATVERSARIAAGARGATFACLPASLDADSLQIGADAGVRVGEFKVTTEDRDVAAGCASPLDDRIHALEDQIANVQGEIAALRRVDRYLNHVAGGGNGGASPAARDGQGAAAAGASAAPPPVPAAQIPATAEALRKTSADTLVRLPPLQRRQEALERELKPLRAERDRAAGGPRSKVVSVAVHLAADREAELRLTYQVRGPGWQPGYRARLDTATGAVVLERLAVVAQRSGEDWSNVRLALTTQAPARATQGPRPGPWTLDVAAPPEPQRRLERLSAPMPAPAPAALAAPAGMAEEPLPDFDVASLEGSYATRFEVPQRLTVPASGQRTTLLLGTHNASARLVTRTLPAQQETAYLVAEIAPPAGPWPAGPVGLYRDGAFVGQGRLDFAAAAAAPAAAGAGGVQEARTVPLWFGPDDLVRVQAEAPQQTTGTAGLTGSRVEQRTVLAYRIDNRHTTPITLQVIDAAPVSRNTKIEVESRYTPAPLTTAWEGRAGTTAWQQTLAPGAGARFTAEHTVRHAKDIELNETKP</sequence>
<evidence type="ECO:0000259" key="4">
    <source>
        <dbReference type="Pfam" id="PF13600"/>
    </source>
</evidence>
<keyword evidence="6" id="KW-1185">Reference proteome</keyword>
<dbReference type="Pfam" id="PF13598">
    <property type="entry name" value="DUF4139"/>
    <property type="match status" value="1"/>
</dbReference>
<feature type="region of interest" description="Disordered" evidence="1">
    <location>
        <begin position="158"/>
        <end position="184"/>
    </location>
</feature>
<dbReference type="STRING" id="32040.SAMN04489710_10614"/>
<dbReference type="NCBIfam" id="TIGR02231">
    <property type="entry name" value="mucoidy inhibitor MuiA family protein"/>
    <property type="match status" value="1"/>
</dbReference>
<feature type="compositionally biased region" description="Low complexity" evidence="1">
    <location>
        <begin position="161"/>
        <end position="178"/>
    </location>
</feature>
<evidence type="ECO:0000256" key="1">
    <source>
        <dbReference type="SAM" id="MobiDB-lite"/>
    </source>
</evidence>
<dbReference type="PANTHER" id="PTHR31005:SF8">
    <property type="entry name" value="DUF4139 DOMAIN-CONTAINING PROTEIN"/>
    <property type="match status" value="1"/>
</dbReference>
<dbReference type="InterPro" id="IPR011935">
    <property type="entry name" value="CHP02231"/>
</dbReference>